<reference evidence="1 2" key="1">
    <citation type="journal article" date="2020" name="Biotechnol. Biofuels">
        <title>New insights from the biogas microbiome by comprehensive genome-resolved metagenomics of nearly 1600 species originating from multiple anaerobic digesters.</title>
        <authorList>
            <person name="Campanaro S."/>
            <person name="Treu L."/>
            <person name="Rodriguez-R L.M."/>
            <person name="Kovalovszki A."/>
            <person name="Ziels R.M."/>
            <person name="Maus I."/>
            <person name="Zhu X."/>
            <person name="Kougias P.G."/>
            <person name="Basile A."/>
            <person name="Luo G."/>
            <person name="Schluter A."/>
            <person name="Konstantinidis K.T."/>
            <person name="Angelidaki I."/>
        </authorList>
    </citation>
    <scope>NUCLEOTIDE SEQUENCE [LARGE SCALE GENOMIC DNA]</scope>
    <source>
        <strain evidence="1">AS27yjCOA_65</strain>
    </source>
</reference>
<dbReference type="EMBL" id="JAAZON010000587">
    <property type="protein sequence ID" value="NMC64036.1"/>
    <property type="molecule type" value="Genomic_DNA"/>
</dbReference>
<dbReference type="Proteomes" id="UP000524246">
    <property type="component" value="Unassembled WGS sequence"/>
</dbReference>
<accession>A0A7X9FTV4</accession>
<gene>
    <name evidence="1" type="ORF">GYA55_12810</name>
</gene>
<name>A0A7X9FTV4_9DELT</name>
<proteinExistence type="predicted"/>
<dbReference type="AlphaFoldDB" id="A0A7X9FTV4"/>
<protein>
    <submittedName>
        <fullName evidence="1">Uncharacterized protein</fullName>
    </submittedName>
</protein>
<organism evidence="1 2">
    <name type="scientific">SAR324 cluster bacterium</name>
    <dbReference type="NCBI Taxonomy" id="2024889"/>
    <lineage>
        <taxon>Bacteria</taxon>
        <taxon>Deltaproteobacteria</taxon>
        <taxon>SAR324 cluster</taxon>
    </lineage>
</organism>
<sequence length="61" mass="7041">MRIVCKDRRYTDLVGHLKKDTTLLNLTIGAAPSERVYSVLDKYLSEWSRFLISDALSPKKK</sequence>
<evidence type="ECO:0000313" key="2">
    <source>
        <dbReference type="Proteomes" id="UP000524246"/>
    </source>
</evidence>
<evidence type="ECO:0000313" key="1">
    <source>
        <dbReference type="EMBL" id="NMC64036.1"/>
    </source>
</evidence>
<comment type="caution">
    <text evidence="1">The sequence shown here is derived from an EMBL/GenBank/DDBJ whole genome shotgun (WGS) entry which is preliminary data.</text>
</comment>